<accession>A0ABQ5EXV9</accession>
<gene>
    <name evidence="2" type="ORF">Tco_0990667</name>
</gene>
<keyword evidence="1" id="KW-1133">Transmembrane helix</keyword>
<organism evidence="2 3">
    <name type="scientific">Tanacetum coccineum</name>
    <dbReference type="NCBI Taxonomy" id="301880"/>
    <lineage>
        <taxon>Eukaryota</taxon>
        <taxon>Viridiplantae</taxon>
        <taxon>Streptophyta</taxon>
        <taxon>Embryophyta</taxon>
        <taxon>Tracheophyta</taxon>
        <taxon>Spermatophyta</taxon>
        <taxon>Magnoliopsida</taxon>
        <taxon>eudicotyledons</taxon>
        <taxon>Gunneridae</taxon>
        <taxon>Pentapetalae</taxon>
        <taxon>asterids</taxon>
        <taxon>campanulids</taxon>
        <taxon>Asterales</taxon>
        <taxon>Asteraceae</taxon>
        <taxon>Asteroideae</taxon>
        <taxon>Anthemideae</taxon>
        <taxon>Anthemidinae</taxon>
        <taxon>Tanacetum</taxon>
    </lineage>
</organism>
<name>A0ABQ5EXV9_9ASTR</name>
<reference evidence="2" key="1">
    <citation type="journal article" date="2022" name="Int. J. Mol. Sci.">
        <title>Draft Genome of Tanacetum Coccineum: Genomic Comparison of Closely Related Tanacetum-Family Plants.</title>
        <authorList>
            <person name="Yamashiro T."/>
            <person name="Shiraishi A."/>
            <person name="Nakayama K."/>
            <person name="Satake H."/>
        </authorList>
    </citation>
    <scope>NUCLEOTIDE SEQUENCE</scope>
</reference>
<protein>
    <submittedName>
        <fullName evidence="2">Uncharacterized protein</fullName>
    </submittedName>
</protein>
<comment type="caution">
    <text evidence="2">The sequence shown here is derived from an EMBL/GenBank/DDBJ whole genome shotgun (WGS) entry which is preliminary data.</text>
</comment>
<dbReference type="Proteomes" id="UP001151760">
    <property type="component" value="Unassembled WGS sequence"/>
</dbReference>
<keyword evidence="3" id="KW-1185">Reference proteome</keyword>
<dbReference type="EMBL" id="BQNB010016773">
    <property type="protein sequence ID" value="GJT55613.1"/>
    <property type="molecule type" value="Genomic_DNA"/>
</dbReference>
<evidence type="ECO:0000313" key="2">
    <source>
        <dbReference type="EMBL" id="GJT55613.1"/>
    </source>
</evidence>
<proteinExistence type="predicted"/>
<keyword evidence="1" id="KW-0812">Transmembrane</keyword>
<evidence type="ECO:0000256" key="1">
    <source>
        <dbReference type="SAM" id="Phobius"/>
    </source>
</evidence>
<evidence type="ECO:0000313" key="3">
    <source>
        <dbReference type="Proteomes" id="UP001151760"/>
    </source>
</evidence>
<sequence length="126" mass="14107">MAMRPGMEGMSDLMRNFELYMIVVSVAVIVVVVVVIVVVMVIVVGMFPLGWLEDKDTSELVRGNTITVSFDIFLSESRVPIVLVPSFRFFSCWAVFSGHHSFHVAPGDLISISKSQSVEHFRYHQG</sequence>
<keyword evidence="1" id="KW-0472">Membrane</keyword>
<feature type="transmembrane region" description="Helical" evidence="1">
    <location>
        <begin position="20"/>
        <end position="52"/>
    </location>
</feature>
<reference evidence="2" key="2">
    <citation type="submission" date="2022-01" db="EMBL/GenBank/DDBJ databases">
        <authorList>
            <person name="Yamashiro T."/>
            <person name="Shiraishi A."/>
            <person name="Satake H."/>
            <person name="Nakayama K."/>
        </authorList>
    </citation>
    <scope>NUCLEOTIDE SEQUENCE</scope>
</reference>